<dbReference type="KEGG" id="strr:EKD16_25130"/>
<reference evidence="2 3" key="1">
    <citation type="submission" date="2019-02" db="EMBL/GenBank/DDBJ databases">
        <authorList>
            <person name="Khodamoradi S."/>
            <person name="Hahnke R.L."/>
            <person name="Kaempfer P."/>
            <person name="Schumann P."/>
            <person name="Rohde M."/>
            <person name="Steinert M."/>
            <person name="Luzhetskyy A."/>
            <person name="Wink J."/>
            <person name="Ruckert C."/>
        </authorList>
    </citation>
    <scope>NUCLEOTIDE SEQUENCE [LARGE SCALE GENOMIC DNA]</scope>
    <source>
        <strain evidence="2 3">M2</strain>
        <plasmid evidence="3">phim2</plasmid>
    </source>
</reference>
<keyword evidence="2" id="KW-0614">Plasmid</keyword>
<dbReference type="Pfam" id="PF01471">
    <property type="entry name" value="PG_binding_1"/>
    <property type="match status" value="1"/>
</dbReference>
<organism evidence="2 3">
    <name type="scientific">Streptomonospora litoralis</name>
    <dbReference type="NCBI Taxonomy" id="2498135"/>
    <lineage>
        <taxon>Bacteria</taxon>
        <taxon>Bacillati</taxon>
        <taxon>Actinomycetota</taxon>
        <taxon>Actinomycetes</taxon>
        <taxon>Streptosporangiales</taxon>
        <taxon>Nocardiopsidaceae</taxon>
        <taxon>Streptomonospora</taxon>
    </lineage>
</organism>
<evidence type="ECO:0000313" key="2">
    <source>
        <dbReference type="EMBL" id="QBI56767.1"/>
    </source>
</evidence>
<geneLocation type="plasmid" evidence="3">
    <name>phim2</name>
</geneLocation>
<keyword evidence="3" id="KW-1185">Reference proteome</keyword>
<dbReference type="InterPro" id="IPR036366">
    <property type="entry name" value="PGBDSf"/>
</dbReference>
<proteinExistence type="predicted"/>
<dbReference type="InterPro" id="IPR002477">
    <property type="entry name" value="Peptidoglycan-bd-like"/>
</dbReference>
<dbReference type="RefSeq" id="WP_131102939.1">
    <property type="nucleotide sequence ID" value="NZ_CP036456.1"/>
</dbReference>
<sequence>MSGADAMITRAEKDLGLGEPNYIQDWYESRNGSAYSYNFPWCNAAITRWAYDSENHPPVCYGSDYAYTVAHAQRAKNEGDWHYGAAGIRKGDVYFVDWNYGNAISVIDHVGVATRPLKNGYVYGIEGNTANRCLRRVRRQSLIVGYIRPRYSATSSGGARTEGEEDVPDFRWYATDGGQTIPPNEWTSVEWENTQEDGPGTYWSVVFGAENGTTYNLMAGVTLDGLPEGARVQLCAVHLAKEGGLDLPDGILKNGARGAKVRRVQEWLDDHGYDLGHWGADSKYGSKTEAAVWAFQEDAGIVVDGEYGPQTEEAMEHRSGTANWVTKHWFAPSTPGIADPSGAADVTYSIPERILKGKRVRIRIRHDSDKPARVASGNVYIHEWQ</sequence>
<dbReference type="Gene3D" id="1.10.101.10">
    <property type="entry name" value="PGBD-like superfamily/PGBD"/>
    <property type="match status" value="1"/>
</dbReference>
<protein>
    <submittedName>
        <fullName evidence="2">Peptidoglycan binding domain protein</fullName>
    </submittedName>
</protein>
<evidence type="ECO:0000313" key="3">
    <source>
        <dbReference type="Proteomes" id="UP000292235"/>
    </source>
</evidence>
<dbReference type="SUPFAM" id="SSF47090">
    <property type="entry name" value="PGBD-like"/>
    <property type="match status" value="1"/>
</dbReference>
<accession>A0A4P6QBF4</accession>
<dbReference type="Proteomes" id="UP000292235">
    <property type="component" value="Plasmid phiM2"/>
</dbReference>
<dbReference type="OrthoDB" id="3429345at2"/>
<name>A0A4P6QBF4_9ACTN</name>
<gene>
    <name evidence="2" type="ORF">EKD16_25130</name>
</gene>
<evidence type="ECO:0000259" key="1">
    <source>
        <dbReference type="Pfam" id="PF01471"/>
    </source>
</evidence>
<dbReference type="InterPro" id="IPR036365">
    <property type="entry name" value="PGBD-like_sf"/>
</dbReference>
<dbReference type="AlphaFoldDB" id="A0A4P6QBF4"/>
<feature type="domain" description="Peptidoglycan binding-like" evidence="1">
    <location>
        <begin position="257"/>
        <end position="315"/>
    </location>
</feature>
<dbReference type="EMBL" id="CP036456">
    <property type="protein sequence ID" value="QBI56767.1"/>
    <property type="molecule type" value="Genomic_DNA"/>
</dbReference>